<gene>
    <name evidence="5" type="ORF">GTA08_BOTSDO14251</name>
</gene>
<dbReference type="SMART" id="SM00829">
    <property type="entry name" value="PKS_ER"/>
    <property type="match status" value="1"/>
</dbReference>
<dbReference type="InterPro" id="IPR020843">
    <property type="entry name" value="ER"/>
</dbReference>
<dbReference type="InterPro" id="IPR013154">
    <property type="entry name" value="ADH-like_N"/>
</dbReference>
<evidence type="ECO:0000313" key="6">
    <source>
        <dbReference type="Proteomes" id="UP000572817"/>
    </source>
</evidence>
<keyword evidence="3" id="KW-0560">Oxidoreductase</keyword>
<dbReference type="Gene3D" id="3.40.50.720">
    <property type="entry name" value="NAD(P)-binding Rossmann-like Domain"/>
    <property type="match status" value="1"/>
</dbReference>
<organism evidence="5 6">
    <name type="scientific">Botryosphaeria dothidea</name>
    <dbReference type="NCBI Taxonomy" id="55169"/>
    <lineage>
        <taxon>Eukaryota</taxon>
        <taxon>Fungi</taxon>
        <taxon>Dikarya</taxon>
        <taxon>Ascomycota</taxon>
        <taxon>Pezizomycotina</taxon>
        <taxon>Dothideomycetes</taxon>
        <taxon>Dothideomycetes incertae sedis</taxon>
        <taxon>Botryosphaeriales</taxon>
        <taxon>Botryosphaeriaceae</taxon>
        <taxon>Botryosphaeria</taxon>
    </lineage>
</organism>
<proteinExistence type="inferred from homology"/>
<dbReference type="InterPro" id="IPR047122">
    <property type="entry name" value="Trans-enoyl_RdTase-like"/>
</dbReference>
<reference evidence="5" key="1">
    <citation type="submission" date="2020-04" db="EMBL/GenBank/DDBJ databases">
        <title>Genome Assembly and Annotation of Botryosphaeria dothidea sdau 11-99, a Latent Pathogen of Apple Fruit Ring Rot in China.</title>
        <authorList>
            <person name="Yu C."/>
            <person name="Diao Y."/>
            <person name="Lu Q."/>
            <person name="Zhao J."/>
            <person name="Cui S."/>
            <person name="Peng C."/>
            <person name="He B."/>
            <person name="Liu H."/>
        </authorList>
    </citation>
    <scope>NUCLEOTIDE SEQUENCE [LARGE SCALE GENOMIC DNA]</scope>
    <source>
        <strain evidence="5">Sdau11-99</strain>
    </source>
</reference>
<dbReference type="InterPro" id="IPR036291">
    <property type="entry name" value="NAD(P)-bd_dom_sf"/>
</dbReference>
<dbReference type="PANTHER" id="PTHR45348:SF5">
    <property type="entry name" value="OXIDOREDUCTASE, PUTATIVE (AFU_ORTHOLOGUE AFUA_8G01420)-RELATED"/>
    <property type="match status" value="1"/>
</dbReference>
<dbReference type="CDD" id="cd08249">
    <property type="entry name" value="enoyl_reductase_like"/>
    <property type="match status" value="1"/>
</dbReference>
<dbReference type="OrthoDB" id="3233595at2759"/>
<evidence type="ECO:0000256" key="3">
    <source>
        <dbReference type="ARBA" id="ARBA00023002"/>
    </source>
</evidence>
<dbReference type="Gene3D" id="3.90.180.10">
    <property type="entry name" value="Medium-chain alcohol dehydrogenases, catalytic domain"/>
    <property type="match status" value="1"/>
</dbReference>
<comment type="caution">
    <text evidence="5">The sequence shown here is derived from an EMBL/GenBank/DDBJ whole genome shotgun (WGS) entry which is preliminary data.</text>
</comment>
<dbReference type="AlphaFoldDB" id="A0A8H4ILZ6"/>
<comment type="subunit">
    <text evidence="2">Monomer.</text>
</comment>
<keyword evidence="6" id="KW-1185">Reference proteome</keyword>
<dbReference type="SUPFAM" id="SSF51735">
    <property type="entry name" value="NAD(P)-binding Rossmann-fold domains"/>
    <property type="match status" value="1"/>
</dbReference>
<dbReference type="Pfam" id="PF08240">
    <property type="entry name" value="ADH_N"/>
    <property type="match status" value="1"/>
</dbReference>
<comment type="similarity">
    <text evidence="1">Belongs to the zinc-containing alcohol dehydrogenase family.</text>
</comment>
<evidence type="ECO:0000259" key="4">
    <source>
        <dbReference type="SMART" id="SM00829"/>
    </source>
</evidence>
<accession>A0A8H4ILZ6</accession>
<dbReference type="EMBL" id="WWBZ02000058">
    <property type="protein sequence ID" value="KAF4303632.1"/>
    <property type="molecule type" value="Genomic_DNA"/>
</dbReference>
<evidence type="ECO:0000256" key="1">
    <source>
        <dbReference type="ARBA" id="ARBA00008072"/>
    </source>
</evidence>
<dbReference type="SUPFAM" id="SSF50129">
    <property type="entry name" value="GroES-like"/>
    <property type="match status" value="1"/>
</dbReference>
<evidence type="ECO:0000313" key="5">
    <source>
        <dbReference type="EMBL" id="KAF4303632.1"/>
    </source>
</evidence>
<dbReference type="Proteomes" id="UP000572817">
    <property type="component" value="Unassembled WGS sequence"/>
</dbReference>
<dbReference type="GO" id="GO:0016651">
    <property type="term" value="F:oxidoreductase activity, acting on NAD(P)H"/>
    <property type="evidence" value="ECO:0007669"/>
    <property type="project" value="InterPro"/>
</dbReference>
<protein>
    <submittedName>
        <fullName evidence="5">Alcohol dehydrogenase protein</fullName>
    </submittedName>
</protein>
<sequence length="362" mass="39323">MSDHYSGYRIGCYRDPGTVEIVDAPVPKPDPDQVVIKVVVSGSNPKDWKTPEWLDMRINGGDDIAGIVHSVGEDVYEFKPGDRVAAFHEMRTPGGSYAEYAVAWQHTTSHIPENLSFEGMHKCTAQKLVQEPPLIHPHPTRGRYIPLAFLTAVIGNYVRLDLPEPWKPLPEGQKLPFLVYGAASAVGAYAIKLARLSNIHPIIAVAGNGIPYVDTLLDKSQGDAVIDYRKGNDALIQGIQSALQASGATEPIRHAFDAVSEKGSHANIVAVLADDAAVTNVLPVERFAPPGFKYPADKEVGFVYFRWIFRQIAEGKFKAHPHEVVPGGLAGVSQGLTNLKEGKASAVKYVFRIADTEGVGKD</sequence>
<evidence type="ECO:0000256" key="2">
    <source>
        <dbReference type="ARBA" id="ARBA00011245"/>
    </source>
</evidence>
<dbReference type="InterPro" id="IPR011032">
    <property type="entry name" value="GroES-like_sf"/>
</dbReference>
<dbReference type="PANTHER" id="PTHR45348">
    <property type="entry name" value="HYPOTHETICAL OXIDOREDUCTASE (EUROFUNG)"/>
    <property type="match status" value="1"/>
</dbReference>
<feature type="domain" description="Enoyl reductase (ER)" evidence="4">
    <location>
        <begin position="14"/>
        <end position="269"/>
    </location>
</feature>
<name>A0A8H4ILZ6_9PEZI</name>